<feature type="region of interest" description="Disordered" evidence="6">
    <location>
        <begin position="2206"/>
        <end position="2257"/>
    </location>
</feature>
<feature type="compositionally biased region" description="Gly residues" evidence="6">
    <location>
        <begin position="1914"/>
        <end position="1925"/>
    </location>
</feature>
<feature type="compositionally biased region" description="Low complexity" evidence="6">
    <location>
        <begin position="236"/>
        <end position="250"/>
    </location>
</feature>
<feature type="compositionally biased region" description="Low complexity" evidence="6">
    <location>
        <begin position="496"/>
        <end position="516"/>
    </location>
</feature>
<evidence type="ECO:0000256" key="2">
    <source>
        <dbReference type="ARBA" id="ARBA00022490"/>
    </source>
</evidence>
<evidence type="ECO:0000256" key="6">
    <source>
        <dbReference type="SAM" id="MobiDB-lite"/>
    </source>
</evidence>
<feature type="compositionally biased region" description="Polar residues" evidence="6">
    <location>
        <begin position="647"/>
        <end position="659"/>
    </location>
</feature>
<accession>A0A835T3Y7</accession>
<feature type="coiled-coil region" evidence="5">
    <location>
        <begin position="1533"/>
        <end position="1609"/>
    </location>
</feature>
<feature type="region of interest" description="Disordered" evidence="6">
    <location>
        <begin position="1902"/>
        <end position="1928"/>
    </location>
</feature>
<name>A0A835T3Y7_CHLIN</name>
<gene>
    <name evidence="7" type="ORF">HXX76_005053</name>
</gene>
<evidence type="ECO:0000256" key="3">
    <source>
        <dbReference type="ARBA" id="ARBA00022553"/>
    </source>
</evidence>
<feature type="compositionally biased region" description="Basic and acidic residues" evidence="6">
    <location>
        <begin position="453"/>
        <end position="463"/>
    </location>
</feature>
<feature type="compositionally biased region" description="Low complexity" evidence="6">
    <location>
        <begin position="779"/>
        <end position="809"/>
    </location>
</feature>
<feature type="compositionally biased region" description="Gly residues" evidence="6">
    <location>
        <begin position="397"/>
        <end position="409"/>
    </location>
</feature>
<feature type="region of interest" description="Disordered" evidence="6">
    <location>
        <begin position="1664"/>
        <end position="1707"/>
    </location>
</feature>
<feature type="region of interest" description="Disordered" evidence="6">
    <location>
        <begin position="972"/>
        <end position="1019"/>
    </location>
</feature>
<feature type="region of interest" description="Disordered" evidence="6">
    <location>
        <begin position="702"/>
        <end position="809"/>
    </location>
</feature>
<keyword evidence="8" id="KW-1185">Reference proteome</keyword>
<dbReference type="PANTHER" id="PTHR18905">
    <property type="entry name" value="NINEIN"/>
    <property type="match status" value="1"/>
</dbReference>
<feature type="compositionally biased region" description="Low complexity" evidence="6">
    <location>
        <begin position="292"/>
        <end position="307"/>
    </location>
</feature>
<feature type="coiled-coil region" evidence="5">
    <location>
        <begin position="1298"/>
        <end position="1460"/>
    </location>
</feature>
<protein>
    <submittedName>
        <fullName evidence="7">Uncharacterized protein</fullName>
    </submittedName>
</protein>
<evidence type="ECO:0000313" key="8">
    <source>
        <dbReference type="Proteomes" id="UP000650467"/>
    </source>
</evidence>
<evidence type="ECO:0000256" key="4">
    <source>
        <dbReference type="ARBA" id="ARBA00023212"/>
    </source>
</evidence>
<evidence type="ECO:0000313" key="7">
    <source>
        <dbReference type="EMBL" id="KAG2438502.1"/>
    </source>
</evidence>
<feature type="compositionally biased region" description="Polar residues" evidence="6">
    <location>
        <begin position="224"/>
        <end position="235"/>
    </location>
</feature>
<feature type="compositionally biased region" description="Gly residues" evidence="6">
    <location>
        <begin position="2073"/>
        <end position="2088"/>
    </location>
</feature>
<feature type="compositionally biased region" description="Basic and acidic residues" evidence="6">
    <location>
        <begin position="972"/>
        <end position="993"/>
    </location>
</feature>
<feature type="compositionally biased region" description="Gly residues" evidence="6">
    <location>
        <begin position="1694"/>
        <end position="1704"/>
    </location>
</feature>
<dbReference type="EMBL" id="JAEHOC010000009">
    <property type="protein sequence ID" value="KAG2438502.1"/>
    <property type="molecule type" value="Genomic_DNA"/>
</dbReference>
<evidence type="ECO:0000256" key="5">
    <source>
        <dbReference type="SAM" id="Coils"/>
    </source>
</evidence>
<feature type="compositionally biased region" description="Pro residues" evidence="6">
    <location>
        <begin position="1668"/>
        <end position="1679"/>
    </location>
</feature>
<reference evidence="7" key="1">
    <citation type="journal article" date="2020" name="bioRxiv">
        <title>Comparative genomics of Chlamydomonas.</title>
        <authorList>
            <person name="Craig R.J."/>
            <person name="Hasan A.R."/>
            <person name="Ness R.W."/>
            <person name="Keightley P.D."/>
        </authorList>
    </citation>
    <scope>NUCLEOTIDE SEQUENCE</scope>
    <source>
        <strain evidence="7">SAG 7.73</strain>
    </source>
</reference>
<proteinExistence type="predicted"/>
<feature type="compositionally biased region" description="Gly residues" evidence="6">
    <location>
        <begin position="1733"/>
        <end position="1746"/>
    </location>
</feature>
<dbReference type="GO" id="GO:0005815">
    <property type="term" value="C:microtubule organizing center"/>
    <property type="evidence" value="ECO:0007669"/>
    <property type="project" value="UniProtKB-ARBA"/>
</dbReference>
<feature type="compositionally biased region" description="Pro residues" evidence="6">
    <location>
        <begin position="281"/>
        <end position="291"/>
    </location>
</feature>
<feature type="region of interest" description="Disordered" evidence="6">
    <location>
        <begin position="2066"/>
        <end position="2116"/>
    </location>
</feature>
<feature type="compositionally biased region" description="Polar residues" evidence="6">
    <location>
        <begin position="10"/>
        <end position="19"/>
    </location>
</feature>
<comment type="subcellular location">
    <subcellularLocation>
        <location evidence="1">Cytoplasm</location>
        <location evidence="1">Cytoskeleton</location>
        <location evidence="1">Microtubule organizing center</location>
        <location evidence="1">Centrosome</location>
    </subcellularLocation>
</comment>
<feature type="region of interest" description="Disordered" evidence="6">
    <location>
        <begin position="1729"/>
        <end position="1748"/>
    </location>
</feature>
<evidence type="ECO:0000256" key="1">
    <source>
        <dbReference type="ARBA" id="ARBA00004300"/>
    </source>
</evidence>
<feature type="region of interest" description="Disordered" evidence="6">
    <location>
        <begin position="1779"/>
        <end position="1805"/>
    </location>
</feature>
<dbReference type="Proteomes" id="UP000650467">
    <property type="component" value="Unassembled WGS sequence"/>
</dbReference>
<feature type="compositionally biased region" description="Basic and acidic residues" evidence="6">
    <location>
        <begin position="1001"/>
        <end position="1019"/>
    </location>
</feature>
<keyword evidence="2" id="KW-0963">Cytoplasm</keyword>
<comment type="caution">
    <text evidence="7">The sequence shown here is derived from an EMBL/GenBank/DDBJ whole genome shotgun (WGS) entry which is preliminary data.</text>
</comment>
<keyword evidence="5" id="KW-0175">Coiled coil</keyword>
<feature type="compositionally biased region" description="Pro residues" evidence="6">
    <location>
        <begin position="758"/>
        <end position="778"/>
    </location>
</feature>
<feature type="compositionally biased region" description="Gly residues" evidence="6">
    <location>
        <begin position="349"/>
        <end position="386"/>
    </location>
</feature>
<feature type="compositionally biased region" description="Low complexity" evidence="6">
    <location>
        <begin position="387"/>
        <end position="396"/>
    </location>
</feature>
<feature type="region of interest" description="Disordered" evidence="6">
    <location>
        <begin position="1"/>
        <end position="671"/>
    </location>
</feature>
<dbReference type="GO" id="GO:0072393">
    <property type="term" value="P:microtubule anchoring at microtubule organizing center"/>
    <property type="evidence" value="ECO:0007669"/>
    <property type="project" value="TreeGrafter"/>
</dbReference>
<feature type="compositionally biased region" description="Polar residues" evidence="6">
    <location>
        <begin position="28"/>
        <end position="43"/>
    </location>
</feature>
<feature type="compositionally biased region" description="Low complexity" evidence="6">
    <location>
        <begin position="464"/>
        <end position="474"/>
    </location>
</feature>
<feature type="compositionally biased region" description="Basic and acidic residues" evidence="6">
    <location>
        <begin position="48"/>
        <end position="60"/>
    </location>
</feature>
<feature type="compositionally biased region" description="Low complexity" evidence="6">
    <location>
        <begin position="526"/>
        <end position="548"/>
    </location>
</feature>
<sequence length="2257" mass="228982">MFGDDDDFLSSLNPDSVFSSKKADEPTTRSSTLGRSTVATPSRPSGPKADDIFGMMKDEPPPITADLGLDLFGGAGSKPAPGPRAGRRAGATAQSMSGPDLSPEGSRDPTPEHSRPSMSPEPSGAIGGRVPPGIASAMGRSNSVPRAAGGFGDDFGDAPSRSADSGTAVGLGRRNAGETGPSVTSLMGRGGGEQAAPPPPARGGGMELDGDDLPGLGSPALGSKNASTSSFNSPSGGPAVAGRRAAAAAPAAPPPPAAKAPEKEDSWEMDDNLLPDDSNTAPPPPPPPPPVAVSAPSPTPSTGYTPSAETHGRSRLQHTTYGKKDEDGNDEDEPSMGGYTPSFGARGRPTGGIGGIGGSGVFGSSGALSGLGGAGAGGAAGGGLGGSTDASSTAGSGLMGSGYNPGGPGAPRPRRQLGSATGSTEASPMASFSGTTLAGARPGSAAGLPPKPKTKEDEERERVAAAMAAATARRQQMLGTGPIRFPGQAAPPPPTSAAASADPLSVVVPSPASASPQRRQPGAGGTPATASSAGGFPRSAGDLGLSADSSDDDLPLPDKATSPAVPTPSARKPQAGGSAPGLASQRATGPSPLGRDAGGYDSRVTASVPEMGAAGGAGGAQNTGMMTGPGPLMQSSAPGAQVLHPEQSYTPSVGSQPSGLSVGGGQGVIPERSGMSVASQLSGGGAAGAYGSGLPPGVTAMGGQPGLPPGVTAMGGQPGLPPGVTSLGPQPGLPPGVHRVSATGGLPPGVQRLSPEPSSTPPSAPSPEPSGSAYPPPGVQQLQSPPLQQQQQQQYAQQPQQYAQQQQQQQYAQVPAPAAAVAPQPAGSPTAFALPPGAPAAVAVTQAMPPPPPQMQMQHQQQQPGMVAMHPAVLNVAGSLALPGSGASATHSPGEISLGSRAPMESIKETLVKGLQEELEKMTKQMLESRQLYDKQLDDLRADADKRVAEAHTTGHKQVDEAKAAAEKQIAEAKAAAQKEMEEVRAAHRKQMEDALSGQERQGDEQRRRMEKQAEEQRLQLEKQLAEARAQRDKVVEDARVLQMKALEDARQQHYKALEDMRLLHEKVQNDTNSGFTKQVAELKAQHEAELRRATEDMRRSVDETRRVADEARRQEGETRRAKEEVVSLRDRVLNLEAELRGRDTALRESEGRLVSLDARSKTELAETQANAIKEAALLKLELEDARVGLTRVRTQYEEAAVLHGQELAKYRAELEAQRIMAAEEMQRARTTAAEQIAAAEARGRRAGMLDKEIAEATIKQQLQVIAEEKEVVSRHRLSAELLAQLTEKVRSVAVSSIEREERALSVLERDVQDREGRLAAREKLLAEREGRIAAREREVDELRANLQNLMVTLESSAVHDREDLKREQLRLSRESARVEAATSSLAAERDDLRTQVAMERRLLDEAREARRREREDLLTEVTTERRRLATEYSETQRQLDAARQELLAVRSRLVDLEARCHSASTQAGEEERRLAGLRAEAAATHEALAAEVAHTRSALAAETSKARDELHEETTTARDALAASQEAFLVDKASLELEARQLVDYAAKLQAQSGELADQAADLDARQSDLAAALQALAADQAALRAAQAQLEEQKRVLGELKKALDRERMGVAEERRGLSEERLAASRAAEEARGAQLQLTDAVRSYVHQGIPIPFVVDGSSGSLKPLPPGPPLPIPTLTPDKQQSGKRRGTRGAGGAAGGAGRSRNALKHMLDRLGVDAAAAMGAAAGAGAAPGGGGAAGGGGSNSSVVRAQQEFLERMRLSAPAGVAGMMAPATAPRPISTLHRSGGPPPAPASPVPAGLDPSLLPPGLAALHARSAAVTPIKHSGGGGLPLTSAYESEHPSPVPPGDAPYFIHTIDVAGLGPAGVATSPGGGGAGDGSSTGVIQQLLDTIQLALHKSGNAAGGKARRSPGGEGGGGGGGNGHRLRSARLQGLVTPPGTAMDDDDVRSADQPGLAGVSSEIASLLPLSDSSSSLDLMDTDPNDPLGLAGLAALGTAGGGGLGPRLEALAEELSTPGGASAGLRGGLGAGAAGGVDGLPAQLGELAHISNVLNARLEELGLGSSQASGLGSATGTGGGGSAGGGGPSRQQSSALSPSVAPTGPSVAHWGAGPGSASGRVGSNASAFVAFAGSGAGGSGTSAGAGGRGGAGAGGGSINRAASGGAGVLGSSLRSAADTPLLGSANADALLGVTLPLQASAATTAYGDGGSSHHGDTAGERSTPGGGTTEFGEGDGAALSPIASVNSISDEDDEARR</sequence>
<feature type="compositionally biased region" description="Polar residues" evidence="6">
    <location>
        <begin position="418"/>
        <end position="436"/>
    </location>
</feature>
<feature type="region of interest" description="Disordered" evidence="6">
    <location>
        <begin position="1092"/>
        <end position="1120"/>
    </location>
</feature>
<keyword evidence="3" id="KW-0597">Phosphoprotein</keyword>
<keyword evidence="4" id="KW-0206">Cytoskeleton</keyword>
<feature type="compositionally biased region" description="Basic and acidic residues" evidence="6">
    <location>
        <begin position="105"/>
        <end position="115"/>
    </location>
</feature>
<feature type="coiled-coil region" evidence="5">
    <location>
        <begin position="1208"/>
        <end position="1243"/>
    </location>
</feature>
<organism evidence="7 8">
    <name type="scientific">Chlamydomonas incerta</name>
    <dbReference type="NCBI Taxonomy" id="51695"/>
    <lineage>
        <taxon>Eukaryota</taxon>
        <taxon>Viridiplantae</taxon>
        <taxon>Chlorophyta</taxon>
        <taxon>core chlorophytes</taxon>
        <taxon>Chlorophyceae</taxon>
        <taxon>CS clade</taxon>
        <taxon>Chlamydomonadales</taxon>
        <taxon>Chlamydomonadaceae</taxon>
        <taxon>Chlamydomonas</taxon>
    </lineage>
</organism>
<dbReference type="PANTHER" id="PTHR18905:SF13">
    <property type="entry name" value="NON-CENTROSOMAL MICROTUBULE ARRAY"/>
    <property type="match status" value="1"/>
</dbReference>
<dbReference type="OrthoDB" id="552809at2759"/>